<reference evidence="18" key="2">
    <citation type="journal article" date="2018" name="Nat. Commun.">
        <title>Extreme sensitivity to ultraviolet light in the fungal pathogen causing white-nose syndrome of bats.</title>
        <authorList>
            <person name="Palmer J.M."/>
            <person name="Drees K.P."/>
            <person name="Foster J.T."/>
            <person name="Lindner D.L."/>
        </authorList>
    </citation>
    <scope>NUCLEOTIDE SEQUENCE [LARGE SCALE GENOMIC DNA]</scope>
    <source>
        <strain evidence="18">UAMH 10579</strain>
    </source>
</reference>
<dbReference type="Pfam" id="PF00686">
    <property type="entry name" value="CBM_20"/>
    <property type="match status" value="1"/>
</dbReference>
<dbReference type="EC" id="3.2.1.1" evidence="4"/>
<evidence type="ECO:0000256" key="10">
    <source>
        <dbReference type="ARBA" id="ARBA00023180"/>
    </source>
</evidence>
<evidence type="ECO:0000256" key="5">
    <source>
        <dbReference type="ARBA" id="ARBA00022723"/>
    </source>
</evidence>
<evidence type="ECO:0000256" key="13">
    <source>
        <dbReference type="ARBA" id="ARBA00023326"/>
    </source>
</evidence>
<dbReference type="FunFam" id="2.60.40.10:FF:000552">
    <property type="entry name" value="Related to glucoamylase"/>
    <property type="match status" value="1"/>
</dbReference>
<protein>
    <recommendedName>
        <fullName evidence="4">alpha-amylase</fullName>
        <ecNumber evidence="4">3.2.1.1</ecNumber>
    </recommendedName>
</protein>
<dbReference type="Pfam" id="PF00128">
    <property type="entry name" value="Alpha-amylase"/>
    <property type="match status" value="2"/>
</dbReference>
<feature type="signal peptide" evidence="15">
    <location>
        <begin position="1"/>
        <end position="24"/>
    </location>
</feature>
<keyword evidence="8" id="KW-0106">Calcium</keyword>
<name>A0A1B8G7F3_9PEZI</name>
<evidence type="ECO:0000256" key="2">
    <source>
        <dbReference type="ARBA" id="ARBA00001913"/>
    </source>
</evidence>
<keyword evidence="7" id="KW-0378">Hydrolase</keyword>
<keyword evidence="18" id="KW-1185">Reference proteome</keyword>
<sequence length="572" mass="60360">MRFRNLAPLTLAALSVFDLAAVQAHSPAQWRSQSIYQVLTDRFARTDGSTTAAYFGTDKRWLFVPWLLGADINQLNQKFGTVQDLKDLSAALHARGMYLMVDVVTNHMAYAGCGACVDYSTLSPFNSLVSDYSIDGLRIDSVQQVNNNFWPSFQAAAGGMHVLGEVFNGDPAYVCPYQTSMTGLMNFPAYYWITQGFQSTSGSISNLVNGINTMKLSCSDTTLLGSFLENHDVARFPSLTSDLSLQKNAIAFTMLMDGIPIINAGQEQGYRGGAVPSDREATWLSGYNTGSVQYGFVKQVTYVAVATQLNTQMVLLKKGAAGSQTVGVFTNKGASSSAYTLTLNFANTGFTANQAVIEVLSCPAYTADSSGNVVITMSGGLPRVLYPSANLSGSGICSALIVSSTSATVSTTFSTVATATTSGRTSTTVPTTSTTVPTTSTTVPTTSTTASTTSTTAPTTSTTAPTGCSSVAVTFNKLVTTIYGTNIKIVGSIAALGSWNTANGVPLSASKYTSSNPLWSATINFAPGTYFEYKFIMVSSLGAVTWESGSNRVDTVAGTDGMCTQLVSTSWK</sequence>
<dbReference type="InterPro" id="IPR013784">
    <property type="entry name" value="Carb-bd-like_fold"/>
</dbReference>
<dbReference type="PANTHER" id="PTHR10357:SF215">
    <property type="entry name" value="ALPHA-AMYLASE 1"/>
    <property type="match status" value="1"/>
</dbReference>
<dbReference type="Proteomes" id="UP000091956">
    <property type="component" value="Unassembled WGS sequence"/>
</dbReference>
<dbReference type="InterPro" id="IPR034836">
    <property type="entry name" value="CBM20_glucoamylase"/>
</dbReference>
<dbReference type="InterPro" id="IPR015340">
    <property type="entry name" value="A_amylase_C_dom"/>
</dbReference>
<keyword evidence="12" id="KW-0326">Glycosidase</keyword>
<evidence type="ECO:0000259" key="16">
    <source>
        <dbReference type="PROSITE" id="PS51166"/>
    </source>
</evidence>
<dbReference type="CDD" id="cd05811">
    <property type="entry name" value="CBM20_glucoamylase"/>
    <property type="match status" value="1"/>
</dbReference>
<evidence type="ECO:0000256" key="11">
    <source>
        <dbReference type="ARBA" id="ARBA00023277"/>
    </source>
</evidence>
<dbReference type="Pfam" id="PF09260">
    <property type="entry name" value="A_amylase_dom_C"/>
    <property type="match status" value="1"/>
</dbReference>
<dbReference type="InterPro" id="IPR013780">
    <property type="entry name" value="Glyco_hydro_b"/>
</dbReference>
<dbReference type="InterPro" id="IPR006047">
    <property type="entry name" value="GH13_cat_dom"/>
</dbReference>
<dbReference type="PROSITE" id="PS51166">
    <property type="entry name" value="CBM20"/>
    <property type="match status" value="1"/>
</dbReference>
<keyword evidence="10" id="KW-0325">Glycoprotein</keyword>
<dbReference type="GO" id="GO:2001070">
    <property type="term" value="F:starch binding"/>
    <property type="evidence" value="ECO:0007669"/>
    <property type="project" value="InterPro"/>
</dbReference>
<keyword evidence="9" id="KW-1015">Disulfide bond</keyword>
<organism evidence="17 18">
    <name type="scientific">Pseudogymnoascus verrucosus</name>
    <dbReference type="NCBI Taxonomy" id="342668"/>
    <lineage>
        <taxon>Eukaryota</taxon>
        <taxon>Fungi</taxon>
        <taxon>Dikarya</taxon>
        <taxon>Ascomycota</taxon>
        <taxon>Pezizomycotina</taxon>
        <taxon>Leotiomycetes</taxon>
        <taxon>Thelebolales</taxon>
        <taxon>Thelebolaceae</taxon>
        <taxon>Pseudogymnoascus</taxon>
    </lineage>
</organism>
<comment type="cofactor">
    <cofactor evidence="2">
        <name>Ca(2+)</name>
        <dbReference type="ChEBI" id="CHEBI:29108"/>
    </cofactor>
</comment>
<evidence type="ECO:0000313" key="17">
    <source>
        <dbReference type="EMBL" id="OBT91754.1"/>
    </source>
</evidence>
<dbReference type="SUPFAM" id="SSF49452">
    <property type="entry name" value="Starch-binding domain-like"/>
    <property type="match status" value="1"/>
</dbReference>
<keyword evidence="13" id="KW-0624">Polysaccharide degradation</keyword>
<dbReference type="GO" id="GO:0000272">
    <property type="term" value="P:polysaccharide catabolic process"/>
    <property type="evidence" value="ECO:0007669"/>
    <property type="project" value="UniProtKB-KW"/>
</dbReference>
<dbReference type="SMART" id="SM01065">
    <property type="entry name" value="CBM_2"/>
    <property type="match status" value="1"/>
</dbReference>
<keyword evidence="6 15" id="KW-0732">Signal</keyword>
<dbReference type="PANTHER" id="PTHR10357">
    <property type="entry name" value="ALPHA-AMYLASE FAMILY MEMBER"/>
    <property type="match status" value="1"/>
</dbReference>
<dbReference type="GO" id="GO:0005509">
    <property type="term" value="F:calcium ion binding"/>
    <property type="evidence" value="ECO:0007669"/>
    <property type="project" value="InterPro"/>
</dbReference>
<comment type="similarity">
    <text evidence="3">Belongs to the glycosyl hydrolase 13 family.</text>
</comment>
<evidence type="ECO:0000256" key="9">
    <source>
        <dbReference type="ARBA" id="ARBA00023157"/>
    </source>
</evidence>
<evidence type="ECO:0000256" key="4">
    <source>
        <dbReference type="ARBA" id="ARBA00012595"/>
    </source>
</evidence>
<reference evidence="17 18" key="1">
    <citation type="submission" date="2016-03" db="EMBL/GenBank/DDBJ databases">
        <title>Comparative genomics of Pseudogymnoascus destructans, the fungus causing white-nose syndrome of bats.</title>
        <authorList>
            <person name="Palmer J.M."/>
            <person name="Drees K.P."/>
            <person name="Foster J.T."/>
            <person name="Lindner D.L."/>
        </authorList>
    </citation>
    <scope>NUCLEOTIDE SEQUENCE [LARGE SCALE GENOMIC DNA]</scope>
    <source>
        <strain evidence="17 18">UAMH 10579</strain>
    </source>
</reference>
<evidence type="ECO:0000256" key="15">
    <source>
        <dbReference type="SAM" id="SignalP"/>
    </source>
</evidence>
<evidence type="ECO:0000256" key="3">
    <source>
        <dbReference type="ARBA" id="ARBA00008061"/>
    </source>
</evidence>
<evidence type="ECO:0000256" key="7">
    <source>
        <dbReference type="ARBA" id="ARBA00022801"/>
    </source>
</evidence>
<dbReference type="GeneID" id="28843617"/>
<dbReference type="Gene3D" id="3.20.20.80">
    <property type="entry name" value="Glycosidases"/>
    <property type="match status" value="2"/>
</dbReference>
<dbReference type="GO" id="GO:0004556">
    <property type="term" value="F:alpha-amylase activity"/>
    <property type="evidence" value="ECO:0007669"/>
    <property type="project" value="UniProtKB-EC"/>
</dbReference>
<keyword evidence="5" id="KW-0479">Metal-binding</keyword>
<dbReference type="Gene3D" id="2.60.40.10">
    <property type="entry name" value="Immunoglobulins"/>
    <property type="match status" value="1"/>
</dbReference>
<dbReference type="InterPro" id="IPR013783">
    <property type="entry name" value="Ig-like_fold"/>
</dbReference>
<dbReference type="RefSeq" id="XP_018125487.1">
    <property type="nucleotide sequence ID" value="XM_018279634.1"/>
</dbReference>
<dbReference type="Gene3D" id="2.60.40.1180">
    <property type="entry name" value="Golgi alpha-mannosidase II"/>
    <property type="match status" value="1"/>
</dbReference>
<evidence type="ECO:0000256" key="1">
    <source>
        <dbReference type="ARBA" id="ARBA00000548"/>
    </source>
</evidence>
<evidence type="ECO:0000256" key="8">
    <source>
        <dbReference type="ARBA" id="ARBA00022837"/>
    </source>
</evidence>
<dbReference type="SUPFAM" id="SSF51011">
    <property type="entry name" value="Glycosyl hydrolase domain"/>
    <property type="match status" value="1"/>
</dbReference>
<dbReference type="InterPro" id="IPR017853">
    <property type="entry name" value="GH"/>
</dbReference>
<keyword evidence="11" id="KW-0119">Carbohydrate metabolism</keyword>
<dbReference type="STRING" id="342668.A0A1B8G7F3"/>
<evidence type="ECO:0000256" key="12">
    <source>
        <dbReference type="ARBA" id="ARBA00023295"/>
    </source>
</evidence>
<evidence type="ECO:0000313" key="18">
    <source>
        <dbReference type="Proteomes" id="UP000091956"/>
    </source>
</evidence>
<comment type="catalytic activity">
    <reaction evidence="1">
        <text>Endohydrolysis of (1-&gt;4)-alpha-D-glucosidic linkages in polysaccharides containing three or more (1-&gt;4)-alpha-linked D-glucose units.</text>
        <dbReference type="EC" id="3.2.1.1"/>
    </reaction>
</comment>
<feature type="domain" description="CBM20" evidence="16">
    <location>
        <begin position="465"/>
        <end position="572"/>
    </location>
</feature>
<dbReference type="SUPFAM" id="SSF51445">
    <property type="entry name" value="(Trans)glycosidases"/>
    <property type="match status" value="1"/>
</dbReference>
<dbReference type="AlphaFoldDB" id="A0A1B8G7F3"/>
<dbReference type="SMART" id="SM00642">
    <property type="entry name" value="Aamy"/>
    <property type="match status" value="1"/>
</dbReference>
<dbReference type="InterPro" id="IPR002044">
    <property type="entry name" value="CBM20"/>
</dbReference>
<proteinExistence type="inferred from homology"/>
<evidence type="ECO:0000256" key="14">
    <source>
        <dbReference type="SAM" id="MobiDB-lite"/>
    </source>
</evidence>
<gene>
    <name evidence="17" type="ORF">VE01_10231</name>
</gene>
<accession>A0A1B8G7F3</accession>
<dbReference type="EMBL" id="KV460281">
    <property type="protein sequence ID" value="OBT91754.1"/>
    <property type="molecule type" value="Genomic_DNA"/>
</dbReference>
<feature type="chain" id="PRO_5008608378" description="alpha-amylase" evidence="15">
    <location>
        <begin position="25"/>
        <end position="572"/>
    </location>
</feature>
<evidence type="ECO:0000256" key="6">
    <source>
        <dbReference type="ARBA" id="ARBA00022729"/>
    </source>
</evidence>
<feature type="region of interest" description="Disordered" evidence="14">
    <location>
        <begin position="420"/>
        <end position="465"/>
    </location>
</feature>